<dbReference type="AlphaFoldDB" id="A0A9D2KUD7"/>
<protein>
    <submittedName>
        <fullName evidence="1">Uncharacterized protein</fullName>
    </submittedName>
</protein>
<comment type="caution">
    <text evidence="1">The sequence shown here is derived from an EMBL/GenBank/DDBJ whole genome shotgun (WGS) entry which is preliminary data.</text>
</comment>
<organism evidence="1 2">
    <name type="scientific">Candidatus Bacteroides avicola</name>
    <dbReference type="NCBI Taxonomy" id="2838468"/>
    <lineage>
        <taxon>Bacteria</taxon>
        <taxon>Pseudomonadati</taxon>
        <taxon>Bacteroidota</taxon>
        <taxon>Bacteroidia</taxon>
        <taxon>Bacteroidales</taxon>
        <taxon>Bacteroidaceae</taxon>
        <taxon>Bacteroides</taxon>
    </lineage>
</organism>
<accession>A0A9D2KUD7</accession>
<reference evidence="1" key="1">
    <citation type="journal article" date="2021" name="PeerJ">
        <title>Extensive microbial diversity within the chicken gut microbiome revealed by metagenomics and culture.</title>
        <authorList>
            <person name="Gilroy R."/>
            <person name="Ravi A."/>
            <person name="Getino M."/>
            <person name="Pursley I."/>
            <person name="Horton D.L."/>
            <person name="Alikhan N.F."/>
            <person name="Baker D."/>
            <person name="Gharbi K."/>
            <person name="Hall N."/>
            <person name="Watson M."/>
            <person name="Adriaenssens E.M."/>
            <person name="Foster-Nyarko E."/>
            <person name="Jarju S."/>
            <person name="Secka A."/>
            <person name="Antonio M."/>
            <person name="Oren A."/>
            <person name="Chaudhuri R.R."/>
            <person name="La Ragione R."/>
            <person name="Hildebrand F."/>
            <person name="Pallen M.J."/>
        </authorList>
    </citation>
    <scope>NUCLEOTIDE SEQUENCE</scope>
    <source>
        <strain evidence="1">ChiHjej12B11-9795</strain>
    </source>
</reference>
<dbReference type="EMBL" id="DWZI01000008">
    <property type="protein sequence ID" value="HJA84918.1"/>
    <property type="molecule type" value="Genomic_DNA"/>
</dbReference>
<sequence length="73" mass="7901">GGLGFSNRGLGFSNRGLGFSNRGLGFSNRGLGFSNRGLGFSNGIFPIDKKQQEFVYFKPLTHLCGEITKESVL</sequence>
<feature type="non-terminal residue" evidence="1">
    <location>
        <position position="1"/>
    </location>
</feature>
<name>A0A9D2KUD7_9BACE</name>
<evidence type="ECO:0000313" key="2">
    <source>
        <dbReference type="Proteomes" id="UP000823862"/>
    </source>
</evidence>
<reference evidence="1" key="2">
    <citation type="submission" date="2021-04" db="EMBL/GenBank/DDBJ databases">
        <authorList>
            <person name="Gilroy R."/>
        </authorList>
    </citation>
    <scope>NUCLEOTIDE SEQUENCE</scope>
    <source>
        <strain evidence="1">ChiHjej12B11-9795</strain>
    </source>
</reference>
<evidence type="ECO:0000313" key="1">
    <source>
        <dbReference type="EMBL" id="HJA84918.1"/>
    </source>
</evidence>
<dbReference type="Proteomes" id="UP000823862">
    <property type="component" value="Unassembled WGS sequence"/>
</dbReference>
<proteinExistence type="predicted"/>
<gene>
    <name evidence="1" type="ORF">H9950_01740</name>
</gene>